<feature type="domain" description="K+ potassium transporter C-terminal" evidence="13">
    <location>
        <begin position="1014"/>
        <end position="1077"/>
    </location>
</feature>
<evidence type="ECO:0000256" key="1">
    <source>
        <dbReference type="ARBA" id="ARBA00004651"/>
    </source>
</evidence>
<dbReference type="Proteomes" id="UP000657918">
    <property type="component" value="Unassembled WGS sequence"/>
</dbReference>
<dbReference type="InterPro" id="IPR003855">
    <property type="entry name" value="K+_transporter"/>
</dbReference>
<evidence type="ECO:0000256" key="4">
    <source>
        <dbReference type="ARBA" id="ARBA00022538"/>
    </source>
</evidence>
<feature type="transmembrane region" description="Helical" evidence="11">
    <location>
        <begin position="255"/>
        <end position="277"/>
    </location>
</feature>
<feature type="transmembrane region" description="Helical" evidence="11">
    <location>
        <begin position="784"/>
        <end position="810"/>
    </location>
</feature>
<keyword evidence="6" id="KW-0630">Potassium</keyword>
<feature type="domain" description="K+ potassium transporter C-terminal" evidence="13">
    <location>
        <begin position="417"/>
        <end position="490"/>
    </location>
</feature>
<feature type="transmembrane region" description="Helical" evidence="11">
    <location>
        <begin position="848"/>
        <end position="870"/>
    </location>
</feature>
<evidence type="ECO:0000256" key="11">
    <source>
        <dbReference type="SAM" id="Phobius"/>
    </source>
</evidence>
<reference evidence="14 15" key="1">
    <citation type="submission" date="2020-10" db="EMBL/GenBank/DDBJ databases">
        <title>Plant Genome Project.</title>
        <authorList>
            <person name="Zhang R.-G."/>
        </authorList>
    </citation>
    <scope>NUCLEOTIDE SEQUENCE [LARGE SCALE GENOMIC DNA]</scope>
    <source>
        <strain evidence="14">FAFU-HL-1</strain>
        <tissue evidence="14">Leaf</tissue>
    </source>
</reference>
<feature type="transmembrane region" description="Helical" evidence="11">
    <location>
        <begin position="191"/>
        <end position="218"/>
    </location>
</feature>
<dbReference type="PANTHER" id="PTHR30540:SF94">
    <property type="entry name" value="POTASSIUM TRANSPORTER 5"/>
    <property type="match status" value="1"/>
</dbReference>
<keyword evidence="4" id="KW-0633">Potassium transport</keyword>
<evidence type="ECO:0000256" key="10">
    <source>
        <dbReference type="SAM" id="MobiDB-lite"/>
    </source>
</evidence>
<dbReference type="GO" id="GO:0015079">
    <property type="term" value="F:potassium ion transmembrane transporter activity"/>
    <property type="evidence" value="ECO:0007669"/>
    <property type="project" value="InterPro"/>
</dbReference>
<dbReference type="Pfam" id="PF02705">
    <property type="entry name" value="K_trans"/>
    <property type="match status" value="2"/>
</dbReference>
<evidence type="ECO:0000313" key="15">
    <source>
        <dbReference type="Proteomes" id="UP000657918"/>
    </source>
</evidence>
<dbReference type="GO" id="GO:0005886">
    <property type="term" value="C:plasma membrane"/>
    <property type="evidence" value="ECO:0007669"/>
    <property type="project" value="UniProtKB-SubCell"/>
</dbReference>
<organism evidence="14 15">
    <name type="scientific">Salix dunnii</name>
    <dbReference type="NCBI Taxonomy" id="1413687"/>
    <lineage>
        <taxon>Eukaryota</taxon>
        <taxon>Viridiplantae</taxon>
        <taxon>Streptophyta</taxon>
        <taxon>Embryophyta</taxon>
        <taxon>Tracheophyta</taxon>
        <taxon>Spermatophyta</taxon>
        <taxon>Magnoliopsida</taxon>
        <taxon>eudicotyledons</taxon>
        <taxon>Gunneridae</taxon>
        <taxon>Pentapetalae</taxon>
        <taxon>rosids</taxon>
        <taxon>fabids</taxon>
        <taxon>Malpighiales</taxon>
        <taxon>Salicaceae</taxon>
        <taxon>Saliceae</taxon>
        <taxon>Salix</taxon>
    </lineage>
</organism>
<comment type="similarity">
    <text evidence="2">Belongs to the HAK/KUP transporter (TC 2.A.72.3) family.</text>
</comment>
<evidence type="ECO:0000259" key="12">
    <source>
        <dbReference type="Pfam" id="PF02705"/>
    </source>
</evidence>
<dbReference type="PANTHER" id="PTHR30540">
    <property type="entry name" value="OSMOTIC STRESS POTASSIUM TRANSPORTER"/>
    <property type="match status" value="1"/>
</dbReference>
<comment type="subcellular location">
    <subcellularLocation>
        <location evidence="1">Cell membrane</location>
        <topology evidence="1">Multi-pass membrane protein</topology>
    </subcellularLocation>
</comment>
<proteinExistence type="inferred from homology"/>
<protein>
    <recommendedName>
        <fullName evidence="16">Potassium transporter</fullName>
    </recommendedName>
</protein>
<dbReference type="OrthoDB" id="504708at2759"/>
<feature type="transmembrane region" description="Helical" evidence="11">
    <location>
        <begin position="822"/>
        <end position="842"/>
    </location>
</feature>
<sequence>MAEKELETNQEQMEEETTVENKLKGRKISWGNLRRVDSLNLEAGRLSMSHGYGARTSKTNWQMTLSLVFQSIGVVYGDIGTSPLYVYASTFTEGIHHDQDIIGVLSLIIYTIVLVPMLKYVFIVLWANDNGDGGTFALYSLICRSAKVGLIPKDQPEDHKLSNYRLDTPSNQLRRAEVIKEKMESSKTIKIILFLITILGTSMVIGDGVLTPCISVLSAVSGIKSLGKDAVVGISIAILIVLFSVQRLGTDKVGFAFAPVIFLWFTFIGGIGLFNLFKYDLGVLRAFNPKYIIDYFKRNGKQGWISLGGIVLCITGTEAMFADLGHFSVRAIQVRDVNESTPEANGIQHSTLLAVKNGKGKESSTVHVEESPQQPNPSCISSVSIQSINASSRSIQSVNGIKSANSSGGMINASVPEVAEEEMQFVQKAMERGVFYLIGEAEVVSKPDSSWFKKLVVDYGYSFLRKNFRQGQTVLAIPRNRLLRVGMTYEFLLVKQHKNVAMSSSLKSSSYQNKTFQDIDELWKKAQQQQIWIQCSKENMETRGWQRLHSKLFIKVRWMKKLDAEVEQYNYRSFPDDFIWELNDNTPGDHLTFDRCTQKDSSKKKMAETNQVEVETKLKDRKLSWAKLRRVDSLHLEAGRVSMPRSHTSKISWERTLSLAFQSIGIVYGDIGTSPLYVYASTFTDGTIHKNEDILGVLSLIIYTLLLVPMIKYVFIVLRANDHGDGGTFALYSLLCRYAKVSLIPNDQPEDSQLSNYKLDTPSSQLRRAQVIKEKMESSKAIKIILFLVTILGTSMVIGDGVLTPCISVLSAVSGVKSLGENTVVGVSVAILIVLFTVQRFGTDKVGFAFAPVIFLWFSFIGGIGLFNLFKYDLGVLRAFNPKYIIDYFKRNGKEGWISLGGVVLCITGTEAMFADLGHFSVKAIQVSNIESTIEPENNQYSTPLVEKDEKGRRSTTVHVEESLQQPNQSLSAPRVSSGSIRSISGTNLSSSSAGIAPAQFSKGAEDEIQFVQKAMEKGVVYLLGEAEVVAEPKSSWFKRLVVNHGYSFLRKNFRKGEKFFAIPQTRILRVGMTYEI</sequence>
<keyword evidence="3" id="KW-0813">Transport</keyword>
<feature type="transmembrane region" description="Helical" evidence="11">
    <location>
        <begin position="101"/>
        <end position="127"/>
    </location>
</feature>
<keyword evidence="15" id="KW-1185">Reference proteome</keyword>
<dbReference type="InterPro" id="IPR053951">
    <property type="entry name" value="K_trans_N"/>
</dbReference>
<keyword evidence="9 11" id="KW-0472">Membrane</keyword>
<dbReference type="InterPro" id="IPR053952">
    <property type="entry name" value="K_trans_C"/>
</dbReference>
<dbReference type="EMBL" id="JADGMS010000001">
    <property type="protein sequence ID" value="KAF9689045.1"/>
    <property type="molecule type" value="Genomic_DNA"/>
</dbReference>
<feature type="domain" description="K+ potassium transporter integral membrane" evidence="12">
    <location>
        <begin position="67"/>
        <end position="334"/>
    </location>
</feature>
<comment type="caution">
    <text evidence="14">The sequence shown here is derived from an EMBL/GenBank/DDBJ whole genome shotgun (WGS) entry which is preliminary data.</text>
</comment>
<evidence type="ECO:0008006" key="16">
    <source>
        <dbReference type="Google" id="ProtNLM"/>
    </source>
</evidence>
<dbReference type="Pfam" id="PF22776">
    <property type="entry name" value="K_trans_C"/>
    <property type="match status" value="2"/>
</dbReference>
<feature type="transmembrane region" description="Helical" evidence="11">
    <location>
        <begin position="694"/>
        <end position="716"/>
    </location>
</feature>
<evidence type="ECO:0000259" key="13">
    <source>
        <dbReference type="Pfam" id="PF22776"/>
    </source>
</evidence>
<keyword evidence="8" id="KW-0406">Ion transport</keyword>
<evidence type="ECO:0000256" key="8">
    <source>
        <dbReference type="ARBA" id="ARBA00023065"/>
    </source>
</evidence>
<feature type="domain" description="K+ potassium transporter integral membrane" evidence="12">
    <location>
        <begin position="659"/>
        <end position="930"/>
    </location>
</feature>
<feature type="transmembrane region" description="Helical" evidence="11">
    <location>
        <begin position="230"/>
        <end position="249"/>
    </location>
</feature>
<evidence type="ECO:0000256" key="7">
    <source>
        <dbReference type="ARBA" id="ARBA00022989"/>
    </source>
</evidence>
<evidence type="ECO:0000256" key="2">
    <source>
        <dbReference type="ARBA" id="ARBA00008440"/>
    </source>
</evidence>
<gene>
    <name evidence="14" type="ORF">SADUNF_Sadunf01G0051000</name>
</gene>
<evidence type="ECO:0000256" key="6">
    <source>
        <dbReference type="ARBA" id="ARBA00022958"/>
    </source>
</evidence>
<name>A0A835NA54_9ROSI</name>
<evidence type="ECO:0000313" key="14">
    <source>
        <dbReference type="EMBL" id="KAF9689045.1"/>
    </source>
</evidence>
<evidence type="ECO:0000256" key="9">
    <source>
        <dbReference type="ARBA" id="ARBA00023136"/>
    </source>
</evidence>
<evidence type="ECO:0000256" key="5">
    <source>
        <dbReference type="ARBA" id="ARBA00022692"/>
    </source>
</evidence>
<evidence type="ECO:0000256" key="3">
    <source>
        <dbReference type="ARBA" id="ARBA00022448"/>
    </source>
</evidence>
<dbReference type="AlphaFoldDB" id="A0A835NA54"/>
<feature type="region of interest" description="Disordered" evidence="10">
    <location>
        <begin position="938"/>
        <end position="979"/>
    </location>
</feature>
<accession>A0A835NA54</accession>
<feature type="compositionally biased region" description="Polar residues" evidence="10">
    <location>
        <begin position="955"/>
        <end position="972"/>
    </location>
</feature>
<keyword evidence="5 11" id="KW-0812">Transmembrane</keyword>
<keyword evidence="7 11" id="KW-1133">Transmembrane helix</keyword>